<feature type="chain" id="PRO_5009309416" evidence="1">
    <location>
        <begin position="24"/>
        <end position="179"/>
    </location>
</feature>
<keyword evidence="1" id="KW-0732">Signal</keyword>
<feature type="signal peptide" evidence="1">
    <location>
        <begin position="1"/>
        <end position="23"/>
    </location>
</feature>
<evidence type="ECO:0000256" key="1">
    <source>
        <dbReference type="SAM" id="SignalP"/>
    </source>
</evidence>
<evidence type="ECO:0000313" key="3">
    <source>
        <dbReference type="WBParaSite" id="Csp11.Scaffold630.g18922.t2"/>
    </source>
</evidence>
<organism evidence="2 3">
    <name type="scientific">Caenorhabditis tropicalis</name>
    <dbReference type="NCBI Taxonomy" id="1561998"/>
    <lineage>
        <taxon>Eukaryota</taxon>
        <taxon>Metazoa</taxon>
        <taxon>Ecdysozoa</taxon>
        <taxon>Nematoda</taxon>
        <taxon>Chromadorea</taxon>
        <taxon>Rhabditida</taxon>
        <taxon>Rhabditina</taxon>
        <taxon>Rhabditomorpha</taxon>
        <taxon>Rhabditoidea</taxon>
        <taxon>Rhabditidae</taxon>
        <taxon>Peloderinae</taxon>
        <taxon>Caenorhabditis</taxon>
    </lineage>
</organism>
<sequence length="179" mass="19954">MYILTYSFFILGLLALSCTPCIPTIPPEEYGIIERVIHQLETLPDPPPPLIQALPVVQVIKKELAKTNKVVISKTSEVAEKVNQPFKEVTSVFAGCQASQIKFTSPESKIDGADWATTDLKASRADFKLECDIFNRWTYISDIPGLEGKIYPTNEVSCLLVPIITESNQLDFETVNYEA</sequence>
<proteinExistence type="predicted"/>
<name>A0A1I7USK4_9PELO</name>
<dbReference type="Proteomes" id="UP000095282">
    <property type="component" value="Unplaced"/>
</dbReference>
<accession>A0A1I7USK4</accession>
<keyword evidence="2" id="KW-1185">Reference proteome</keyword>
<dbReference type="WBParaSite" id="Csp11.Scaffold630.g18922.t2">
    <property type="protein sequence ID" value="Csp11.Scaffold630.g18922.t2"/>
    <property type="gene ID" value="Csp11.Scaffold630.g18922"/>
</dbReference>
<protein>
    <submittedName>
        <fullName evidence="3">DUF3347 domain-containing protein</fullName>
    </submittedName>
</protein>
<reference evidence="3" key="1">
    <citation type="submission" date="2016-11" db="UniProtKB">
        <authorList>
            <consortium name="WormBaseParasite"/>
        </authorList>
    </citation>
    <scope>IDENTIFICATION</scope>
</reference>
<evidence type="ECO:0000313" key="2">
    <source>
        <dbReference type="Proteomes" id="UP000095282"/>
    </source>
</evidence>
<dbReference type="AlphaFoldDB" id="A0A1I7USK4"/>